<dbReference type="GO" id="GO:0005669">
    <property type="term" value="C:transcription factor TFIID complex"/>
    <property type="evidence" value="ECO:0007669"/>
    <property type="project" value="TreeGrafter"/>
</dbReference>
<comment type="caution">
    <text evidence="2">The sequence shown here is derived from an EMBL/GenBank/DDBJ whole genome shotgun (WGS) entry which is preliminary data.</text>
</comment>
<dbReference type="Proteomes" id="UP001059596">
    <property type="component" value="Unassembled WGS sequence"/>
</dbReference>
<dbReference type="EMBL" id="JAMKOV010000019">
    <property type="protein sequence ID" value="KAI8036492.1"/>
    <property type="molecule type" value="Genomic_DNA"/>
</dbReference>
<feature type="compositionally biased region" description="Polar residues" evidence="1">
    <location>
        <begin position="131"/>
        <end position="145"/>
    </location>
</feature>
<dbReference type="AlphaFoldDB" id="A0A9P9YGG5"/>
<dbReference type="PANTHER" id="PTHR46452">
    <property type="entry name" value="TRANSCRIPTION INITIATION FACTOR TFIID SUBUNIT 3"/>
    <property type="match status" value="1"/>
</dbReference>
<dbReference type="GO" id="GO:0002039">
    <property type="term" value="F:p53 binding"/>
    <property type="evidence" value="ECO:0007669"/>
    <property type="project" value="TreeGrafter"/>
</dbReference>
<dbReference type="GO" id="GO:0045944">
    <property type="term" value="P:positive regulation of transcription by RNA polymerase II"/>
    <property type="evidence" value="ECO:0007669"/>
    <property type="project" value="TreeGrafter"/>
</dbReference>
<keyword evidence="3" id="KW-1185">Reference proteome</keyword>
<evidence type="ECO:0000313" key="3">
    <source>
        <dbReference type="Proteomes" id="UP001059596"/>
    </source>
</evidence>
<protein>
    <submittedName>
        <fullName evidence="2">Uncharacterized protein</fullName>
    </submittedName>
</protein>
<dbReference type="PANTHER" id="PTHR46452:SF1">
    <property type="entry name" value="TRANSCRIPTION INITIATION FACTOR TFIID SUBUNIT 3"/>
    <property type="match status" value="1"/>
</dbReference>
<accession>A0A9P9YGG5</accession>
<sequence length="296" mass="32206">MNFLKPGSAETLTRPVYIFEYLPPMQDPEPREIQTDTQKEFSQKQFDVTSSAEKLGNNQIDSLSPNAVVNFPSNAFDSDTGRSVREMSSVVMTTGGFISPAIEGKLPEAFIPDIIDTVFIKKVENNLQSSNFPTQHGTIQQSPISLSAKKTPCEPERNKLDIFKKISKPRTSRQDGGAITGPPGMGVRNQAGMVPLLPLLHFPPRPGLIPSGPGLFPAVTGLVGFGNIGNRVGMAPIIAFPGPDGSVADTARCPQIKDSSGITFAPKDNDDWFCRVCVTKKRVHGSEKKKKRNKKK</sequence>
<organism evidence="2 3">
    <name type="scientific">Drosophila gunungcola</name>
    <name type="common">fruit fly</name>
    <dbReference type="NCBI Taxonomy" id="103775"/>
    <lineage>
        <taxon>Eukaryota</taxon>
        <taxon>Metazoa</taxon>
        <taxon>Ecdysozoa</taxon>
        <taxon>Arthropoda</taxon>
        <taxon>Hexapoda</taxon>
        <taxon>Insecta</taxon>
        <taxon>Pterygota</taxon>
        <taxon>Neoptera</taxon>
        <taxon>Endopterygota</taxon>
        <taxon>Diptera</taxon>
        <taxon>Brachycera</taxon>
        <taxon>Muscomorpha</taxon>
        <taxon>Ephydroidea</taxon>
        <taxon>Drosophilidae</taxon>
        <taxon>Drosophila</taxon>
        <taxon>Sophophora</taxon>
    </lineage>
</organism>
<evidence type="ECO:0000256" key="1">
    <source>
        <dbReference type="SAM" id="MobiDB-lite"/>
    </source>
</evidence>
<proteinExistence type="predicted"/>
<gene>
    <name evidence="2" type="ORF">M5D96_010799</name>
</gene>
<name>A0A9P9YGG5_9MUSC</name>
<evidence type="ECO:0000313" key="2">
    <source>
        <dbReference type="EMBL" id="KAI8036492.1"/>
    </source>
</evidence>
<feature type="region of interest" description="Disordered" evidence="1">
    <location>
        <begin position="131"/>
        <end position="152"/>
    </location>
</feature>
<reference evidence="2" key="1">
    <citation type="journal article" date="2023" name="Genome Biol. Evol.">
        <title>Long-read-based Genome Assembly of Drosophila gunungcola Reveals Fewer Chemosensory Genes in Flower-breeding Species.</title>
        <authorList>
            <person name="Negi A."/>
            <person name="Liao B.Y."/>
            <person name="Yeh S.D."/>
        </authorList>
    </citation>
    <scope>NUCLEOTIDE SEQUENCE</scope>
    <source>
        <strain evidence="2">Sukarami</strain>
    </source>
</reference>